<protein>
    <submittedName>
        <fullName evidence="1">Uncharacterized protein</fullName>
    </submittedName>
</protein>
<name>A0A162CU25_9CRUS</name>
<accession>A0A162CU25</accession>
<evidence type="ECO:0000313" key="1">
    <source>
        <dbReference type="EMBL" id="KZR99163.1"/>
    </source>
</evidence>
<sequence length="118" mass="13010">MLYHYSAIGFETNLPHDSRVVPYTQWLNKCNAFGSVPFAVLEELFTSLPIPEDLRRILVDIYSGNRMDFAVGKESVSIFPTAGVRQGYAFSATIFNMASEPFVKAGKSCCALCSAVLC</sequence>
<gene>
    <name evidence="1" type="ORF">APZ42_005080</name>
</gene>
<comment type="caution">
    <text evidence="1">The sequence shown here is derived from an EMBL/GenBank/DDBJ whole genome shotgun (WGS) entry which is preliminary data.</text>
</comment>
<dbReference type="AlphaFoldDB" id="A0A162CU25"/>
<dbReference type="Proteomes" id="UP000076858">
    <property type="component" value="Unassembled WGS sequence"/>
</dbReference>
<dbReference type="EMBL" id="LRGB01014532">
    <property type="protein sequence ID" value="KZR99163.1"/>
    <property type="molecule type" value="Genomic_DNA"/>
</dbReference>
<proteinExistence type="predicted"/>
<organism evidence="1 2">
    <name type="scientific">Daphnia magna</name>
    <dbReference type="NCBI Taxonomy" id="35525"/>
    <lineage>
        <taxon>Eukaryota</taxon>
        <taxon>Metazoa</taxon>
        <taxon>Ecdysozoa</taxon>
        <taxon>Arthropoda</taxon>
        <taxon>Crustacea</taxon>
        <taxon>Branchiopoda</taxon>
        <taxon>Diplostraca</taxon>
        <taxon>Cladocera</taxon>
        <taxon>Anomopoda</taxon>
        <taxon>Daphniidae</taxon>
        <taxon>Daphnia</taxon>
    </lineage>
</organism>
<keyword evidence="2" id="KW-1185">Reference proteome</keyword>
<reference evidence="1 2" key="1">
    <citation type="submission" date="2016-03" db="EMBL/GenBank/DDBJ databases">
        <title>EvidentialGene: Evidence-directed Construction of Genes on Genomes.</title>
        <authorList>
            <person name="Gilbert D.G."/>
            <person name="Choi J.-H."/>
            <person name="Mockaitis K."/>
            <person name="Colbourne J."/>
            <person name="Pfrender M."/>
        </authorList>
    </citation>
    <scope>NUCLEOTIDE SEQUENCE [LARGE SCALE GENOMIC DNA]</scope>
    <source>
        <strain evidence="1 2">Xinb3</strain>
        <tissue evidence="1">Complete organism</tissue>
    </source>
</reference>
<evidence type="ECO:0000313" key="2">
    <source>
        <dbReference type="Proteomes" id="UP000076858"/>
    </source>
</evidence>